<evidence type="ECO:0008006" key="4">
    <source>
        <dbReference type="Google" id="ProtNLM"/>
    </source>
</evidence>
<organism evidence="2 3">
    <name type="scientific">Imshaugia aleurites</name>
    <dbReference type="NCBI Taxonomy" id="172621"/>
    <lineage>
        <taxon>Eukaryota</taxon>
        <taxon>Fungi</taxon>
        <taxon>Dikarya</taxon>
        <taxon>Ascomycota</taxon>
        <taxon>Pezizomycotina</taxon>
        <taxon>Lecanoromycetes</taxon>
        <taxon>OSLEUM clade</taxon>
        <taxon>Lecanoromycetidae</taxon>
        <taxon>Lecanorales</taxon>
        <taxon>Lecanorineae</taxon>
        <taxon>Parmeliaceae</taxon>
        <taxon>Imshaugia</taxon>
    </lineage>
</organism>
<dbReference type="AlphaFoldDB" id="A0A8H3ENN3"/>
<comment type="caution">
    <text evidence="2">The sequence shown here is derived from an EMBL/GenBank/DDBJ whole genome shotgun (WGS) entry which is preliminary data.</text>
</comment>
<evidence type="ECO:0000256" key="1">
    <source>
        <dbReference type="SAM" id="MobiDB-lite"/>
    </source>
</evidence>
<dbReference type="PANTHER" id="PTHR21148">
    <property type="entry name" value="THIOREDOXIN DOMAIN-CONTAINING PROTEIN 9"/>
    <property type="match status" value="1"/>
</dbReference>
<evidence type="ECO:0000313" key="2">
    <source>
        <dbReference type="EMBL" id="CAF9906171.1"/>
    </source>
</evidence>
<dbReference type="CDD" id="cd02989">
    <property type="entry name" value="Phd_like_TxnDC9"/>
    <property type="match status" value="1"/>
</dbReference>
<protein>
    <recommendedName>
        <fullName evidence="4">Thioredoxin-like protein</fullName>
    </recommendedName>
</protein>
<sequence>MTASPPSDDEDALLDILDNDPTLAHLREARKQQLSHELKKSAQQRSAGFGTYTTLASEKALMDITTTTRKCIVHFSKPDFNRCRIMDAHLDALAPSHLSARFLKIDVEHAPFLVAKLGVKVLPCVIAFVGGVSADRIVGFEGLGYSEDTFETGDLERRLVGTGVLEGVVGVGDAGVGAGAGRGGGVGGADDEEDDDEWD</sequence>
<dbReference type="EMBL" id="CAJPDT010000002">
    <property type="protein sequence ID" value="CAF9906171.1"/>
    <property type="molecule type" value="Genomic_DNA"/>
</dbReference>
<feature type="region of interest" description="Disordered" evidence="1">
    <location>
        <begin position="178"/>
        <end position="199"/>
    </location>
</feature>
<dbReference type="Gene3D" id="3.40.30.10">
    <property type="entry name" value="Glutaredoxin"/>
    <property type="match status" value="1"/>
</dbReference>
<dbReference type="InterPro" id="IPR036249">
    <property type="entry name" value="Thioredoxin-like_sf"/>
</dbReference>
<name>A0A8H3ENN3_9LECA</name>
<dbReference type="Proteomes" id="UP000664534">
    <property type="component" value="Unassembled WGS sequence"/>
</dbReference>
<evidence type="ECO:0000313" key="3">
    <source>
        <dbReference type="Proteomes" id="UP000664534"/>
    </source>
</evidence>
<reference evidence="2" key="1">
    <citation type="submission" date="2021-03" db="EMBL/GenBank/DDBJ databases">
        <authorList>
            <person name="Tagirdzhanova G."/>
        </authorList>
    </citation>
    <scope>NUCLEOTIDE SEQUENCE</scope>
</reference>
<accession>A0A8H3ENN3</accession>
<feature type="compositionally biased region" description="Acidic residues" evidence="1">
    <location>
        <begin position="189"/>
        <end position="199"/>
    </location>
</feature>
<dbReference type="OrthoDB" id="10257948at2759"/>
<gene>
    <name evidence="2" type="ORF">IMSHALPRED_004114</name>
</gene>
<feature type="compositionally biased region" description="Gly residues" evidence="1">
    <location>
        <begin position="178"/>
        <end position="188"/>
    </location>
</feature>
<keyword evidence="3" id="KW-1185">Reference proteome</keyword>
<proteinExistence type="predicted"/>
<dbReference type="SUPFAM" id="SSF52833">
    <property type="entry name" value="Thioredoxin-like"/>
    <property type="match status" value="1"/>
</dbReference>